<keyword evidence="2" id="KW-1185">Reference proteome</keyword>
<dbReference type="InterPro" id="IPR036624">
    <property type="entry name" value="Hcp1-lik_sf"/>
</dbReference>
<comment type="caution">
    <text evidence="1">The sequence shown here is derived from an EMBL/GenBank/DDBJ whole genome shotgun (WGS) entry which is preliminary data.</text>
</comment>
<evidence type="ECO:0000313" key="2">
    <source>
        <dbReference type="Proteomes" id="UP000288892"/>
    </source>
</evidence>
<accession>A0A444JEW3</accession>
<dbReference type="NCBIfam" id="TIGR03344">
    <property type="entry name" value="VI_effect_Hcp1"/>
    <property type="match status" value="1"/>
</dbReference>
<protein>
    <submittedName>
        <fullName evidence="1">Type VI secretion system secreted protein Hcp</fullName>
    </submittedName>
</protein>
<proteinExistence type="predicted"/>
<organism evidence="1 2">
    <name type="scientific">Candidatus Electrothrix marina</name>
    <dbReference type="NCBI Taxonomy" id="1859130"/>
    <lineage>
        <taxon>Bacteria</taxon>
        <taxon>Pseudomonadati</taxon>
        <taxon>Thermodesulfobacteriota</taxon>
        <taxon>Desulfobulbia</taxon>
        <taxon>Desulfobulbales</taxon>
        <taxon>Desulfobulbaceae</taxon>
        <taxon>Candidatus Electrothrix</taxon>
    </lineage>
</organism>
<dbReference type="EMBL" id="MTKS01000115">
    <property type="protein sequence ID" value="RWX51568.1"/>
    <property type="molecule type" value="Genomic_DNA"/>
</dbReference>
<dbReference type="SUPFAM" id="SSF141452">
    <property type="entry name" value="Hcp1-like"/>
    <property type="match status" value="1"/>
</dbReference>
<gene>
    <name evidence="1" type="ORF">VU01_11154</name>
</gene>
<sequence length="163" mass="18663">MANTMYLTLTGASTGPIKGDCAQAGREDMILVYDFDHTVEVPVDNHTGLATGQRIHKPLKITKHKDQSTPLLYQACCTGEQITDFELHFYRINDKGKEEQYFTIKLTNAVIVTMQEHTPMTFLPENKPYHDMEVVWFSYEKIVWTYNPDGIESEDDWKSPNAA</sequence>
<dbReference type="InterPro" id="IPR008514">
    <property type="entry name" value="T6SS_Hcp"/>
</dbReference>
<dbReference type="InterPro" id="IPR052947">
    <property type="entry name" value="T6SS_Hcp1_domain"/>
</dbReference>
<dbReference type="PANTHER" id="PTHR34319">
    <property type="entry name" value="MAJOR EXPORTED PROTEIN"/>
    <property type="match status" value="1"/>
</dbReference>
<dbReference type="AlphaFoldDB" id="A0A444JEW3"/>
<dbReference type="Proteomes" id="UP000288892">
    <property type="component" value="Unassembled WGS sequence"/>
</dbReference>
<evidence type="ECO:0000313" key="1">
    <source>
        <dbReference type="EMBL" id="RWX51568.1"/>
    </source>
</evidence>
<name>A0A444JEW3_9BACT</name>
<dbReference type="Gene3D" id="2.30.110.20">
    <property type="entry name" value="Hcp1-like"/>
    <property type="match status" value="1"/>
</dbReference>
<dbReference type="Pfam" id="PF05638">
    <property type="entry name" value="T6SS_HCP"/>
    <property type="match status" value="1"/>
</dbReference>
<dbReference type="PANTHER" id="PTHR34319:SF6">
    <property type="entry name" value="MAJOR EXPORTED PROTEIN"/>
    <property type="match status" value="1"/>
</dbReference>
<reference evidence="1 2" key="1">
    <citation type="submission" date="2017-01" db="EMBL/GenBank/DDBJ databases">
        <title>The cable genome- insights into the physiology and evolution of filamentous bacteria capable of sulfide oxidation via long distance electron transfer.</title>
        <authorList>
            <person name="Schreiber L."/>
            <person name="Bjerg J.T."/>
            <person name="Boggild A."/>
            <person name="Van De Vossenberg J."/>
            <person name="Meysman F."/>
            <person name="Nielsen L.P."/>
            <person name="Schramm A."/>
            <person name="Kjeldsen K.U."/>
        </authorList>
    </citation>
    <scope>NUCLEOTIDE SEQUENCE [LARGE SCALE GENOMIC DNA]</scope>
    <source>
        <strain evidence="1">A5</strain>
    </source>
</reference>